<reference evidence="1 2" key="1">
    <citation type="journal article" date="2018" name="PLoS ONE">
        <title>The draft genome of Kipferlia bialata reveals reductive genome evolution in fornicate parasites.</title>
        <authorList>
            <person name="Tanifuji G."/>
            <person name="Takabayashi S."/>
            <person name="Kume K."/>
            <person name="Takagi M."/>
            <person name="Nakayama T."/>
            <person name="Kamikawa R."/>
            <person name="Inagaki Y."/>
            <person name="Hashimoto T."/>
        </authorList>
    </citation>
    <scope>NUCLEOTIDE SEQUENCE [LARGE SCALE GENOMIC DNA]</scope>
    <source>
        <strain evidence="1">NY0173</strain>
    </source>
</reference>
<evidence type="ECO:0000313" key="2">
    <source>
        <dbReference type="Proteomes" id="UP000265618"/>
    </source>
</evidence>
<proteinExistence type="predicted"/>
<dbReference type="Proteomes" id="UP000265618">
    <property type="component" value="Unassembled WGS sequence"/>
</dbReference>
<feature type="non-terminal residue" evidence="1">
    <location>
        <position position="1"/>
    </location>
</feature>
<sequence length="24" mass="2670">MFVANSTPVMDCARLYQRAQALAL</sequence>
<dbReference type="EMBL" id="BDIP01006105">
    <property type="protein sequence ID" value="GCA64093.1"/>
    <property type="molecule type" value="Genomic_DNA"/>
</dbReference>
<evidence type="ECO:0000313" key="1">
    <source>
        <dbReference type="EMBL" id="GCA64093.1"/>
    </source>
</evidence>
<protein>
    <submittedName>
        <fullName evidence="1">Uncharacterized protein</fullName>
    </submittedName>
</protein>
<keyword evidence="2" id="KW-1185">Reference proteome</keyword>
<comment type="caution">
    <text evidence="1">The sequence shown here is derived from an EMBL/GenBank/DDBJ whole genome shotgun (WGS) entry which is preliminary data.</text>
</comment>
<dbReference type="AlphaFoldDB" id="A0A391P136"/>
<gene>
    <name evidence="1" type="ORF">KIPB_013153</name>
</gene>
<organism evidence="1 2">
    <name type="scientific">Kipferlia bialata</name>
    <dbReference type="NCBI Taxonomy" id="797122"/>
    <lineage>
        <taxon>Eukaryota</taxon>
        <taxon>Metamonada</taxon>
        <taxon>Carpediemonas-like organisms</taxon>
        <taxon>Kipferlia</taxon>
    </lineage>
</organism>
<accession>A0A391P136</accession>
<name>A0A391P136_9EUKA</name>